<name>A0A4Z0LVI7_9GAMM</name>
<keyword evidence="3" id="KW-0560">Oxidoreductase</keyword>
<dbReference type="Pfam" id="PF00743">
    <property type="entry name" value="FMO-like"/>
    <property type="match status" value="1"/>
</dbReference>
<keyword evidence="5" id="KW-1185">Reference proteome</keyword>
<gene>
    <name evidence="4" type="ORF">E4634_18685</name>
</gene>
<dbReference type="GO" id="GO:0050660">
    <property type="term" value="F:flavin adenine dinucleotide binding"/>
    <property type="evidence" value="ECO:0007669"/>
    <property type="project" value="InterPro"/>
</dbReference>
<dbReference type="Gene3D" id="3.50.50.60">
    <property type="entry name" value="FAD/NAD(P)-binding domain"/>
    <property type="match status" value="2"/>
</dbReference>
<accession>A0A4Z0LVI7</accession>
<evidence type="ECO:0000313" key="5">
    <source>
        <dbReference type="Proteomes" id="UP000298050"/>
    </source>
</evidence>
<dbReference type="InterPro" id="IPR020946">
    <property type="entry name" value="Flavin_mOase-like"/>
</dbReference>
<sequence length="658" mass="74547">MNLKEQIEAAAADPDALRQAVAGAHVVPLLMSYVHLTGDKSFLPRVRPYIQGGWDYQQAIPEDLQAEIRAALVEAIETLAASGGAQHREPPREELKEMMDVACGADVPEKYLPIFYEETCFGGRDYRRVEWRKPVSEDRLRDFQVVIAGAGFSGVVMGIRLKQAGIPFVIIEKNDAVGGTWYENTYPGIGVDTPCHFYSFSLMPNPDWPEFFSKGPELDAYINRMVDHFGIREHIRFNEEVSAARYDEAACRWQVETRRADGSVDSLEANVFISAVGILNRPRIPAFPGLDTFKGPAFHSARWDHSVDITGKRVALIGTGATGIQVGPAIADKVGHLTIFQRSKHWVIRHPMYHEHVPEAVTWATKHIPYYMDWFRFQLFWAASDGFYPTLKIDPQWSDPEHSLNAENAKMREELIAYITSELGERTDLLDKVIPEYPPFGKRMLRDNNWFRMLCRDNVELYAGDVERIEEDGVVAGGRKYPADVLVFATGFHASRLLAPMDIVGRGGATIRERWGEDDPRAHLGITVPDFPNFYVLYGPNTNLAHGGSAFFHSECQVRYISEALREMLENDWDELEVRREPYEAYNEKVDTEHRQLVWSHPGVTSWYKNSSGRVIMNSPWRLADYRHFTADIDLTEYHCRRLDEACAATGSDAAGGA</sequence>
<organism evidence="4 5">
    <name type="scientific">Mangrovimicrobium sediminis</name>
    <dbReference type="NCBI Taxonomy" id="2562682"/>
    <lineage>
        <taxon>Bacteria</taxon>
        <taxon>Pseudomonadati</taxon>
        <taxon>Pseudomonadota</taxon>
        <taxon>Gammaproteobacteria</taxon>
        <taxon>Cellvibrionales</taxon>
        <taxon>Halieaceae</taxon>
        <taxon>Mangrovimicrobium</taxon>
    </lineage>
</organism>
<proteinExistence type="predicted"/>
<dbReference type="OrthoDB" id="9766402at2"/>
<keyword evidence="1" id="KW-0285">Flavoprotein</keyword>
<evidence type="ECO:0000256" key="2">
    <source>
        <dbReference type="ARBA" id="ARBA00022827"/>
    </source>
</evidence>
<dbReference type="GO" id="GO:0004499">
    <property type="term" value="F:N,N-dimethylaniline monooxygenase activity"/>
    <property type="evidence" value="ECO:0007669"/>
    <property type="project" value="InterPro"/>
</dbReference>
<dbReference type="InterPro" id="IPR051209">
    <property type="entry name" value="FAD-bind_Monooxygenase_sf"/>
</dbReference>
<dbReference type="Proteomes" id="UP000298050">
    <property type="component" value="Unassembled WGS sequence"/>
</dbReference>
<evidence type="ECO:0000313" key="4">
    <source>
        <dbReference type="EMBL" id="TGD71301.1"/>
    </source>
</evidence>
<dbReference type="GO" id="GO:0050661">
    <property type="term" value="F:NADP binding"/>
    <property type="evidence" value="ECO:0007669"/>
    <property type="project" value="InterPro"/>
</dbReference>
<dbReference type="AlphaFoldDB" id="A0A4Z0LVI7"/>
<keyword evidence="2" id="KW-0274">FAD</keyword>
<dbReference type="SUPFAM" id="SSF51905">
    <property type="entry name" value="FAD/NAD(P)-binding domain"/>
    <property type="match status" value="2"/>
</dbReference>
<evidence type="ECO:0000256" key="3">
    <source>
        <dbReference type="ARBA" id="ARBA00023002"/>
    </source>
</evidence>
<evidence type="ECO:0000256" key="1">
    <source>
        <dbReference type="ARBA" id="ARBA00022630"/>
    </source>
</evidence>
<dbReference type="EMBL" id="SRLE01000014">
    <property type="protein sequence ID" value="TGD71301.1"/>
    <property type="molecule type" value="Genomic_DNA"/>
</dbReference>
<dbReference type="PANTHER" id="PTHR42877:SF4">
    <property type="entry name" value="FAD_NAD(P)-BINDING DOMAIN-CONTAINING PROTEIN-RELATED"/>
    <property type="match status" value="1"/>
</dbReference>
<protein>
    <submittedName>
        <fullName evidence="4">NAD(P)/FAD-dependent oxidoreductase</fullName>
    </submittedName>
</protein>
<dbReference type="InterPro" id="IPR036188">
    <property type="entry name" value="FAD/NAD-bd_sf"/>
</dbReference>
<reference evidence="4 5" key="1">
    <citation type="submission" date="2019-04" db="EMBL/GenBank/DDBJ databases">
        <title>Taxonomy of novel Haliea sp. from mangrove soil of West Coast of India.</title>
        <authorList>
            <person name="Verma A."/>
            <person name="Kumar P."/>
            <person name="Krishnamurthi S."/>
        </authorList>
    </citation>
    <scope>NUCLEOTIDE SEQUENCE [LARGE SCALE GENOMIC DNA]</scope>
    <source>
        <strain evidence="4 5">SAOS-164</strain>
    </source>
</reference>
<dbReference type="RefSeq" id="WP_135446194.1">
    <property type="nucleotide sequence ID" value="NZ_SRLE01000014.1"/>
</dbReference>
<comment type="caution">
    <text evidence="4">The sequence shown here is derived from an EMBL/GenBank/DDBJ whole genome shotgun (WGS) entry which is preliminary data.</text>
</comment>
<dbReference type="PANTHER" id="PTHR42877">
    <property type="entry name" value="L-ORNITHINE N(5)-MONOOXYGENASE-RELATED"/>
    <property type="match status" value="1"/>
</dbReference>